<evidence type="ECO:0000313" key="10">
    <source>
        <dbReference type="Proteomes" id="UP001320119"/>
    </source>
</evidence>
<proteinExistence type="inferred from homology"/>
<evidence type="ECO:0000313" key="9">
    <source>
        <dbReference type="EMBL" id="BCD96644.1"/>
    </source>
</evidence>
<keyword evidence="10" id="KW-1185">Reference proteome</keyword>
<dbReference type="EC" id="3.2.1.37" evidence="9"/>
<evidence type="ECO:0000259" key="8">
    <source>
        <dbReference type="Pfam" id="PF17851"/>
    </source>
</evidence>
<dbReference type="PANTHER" id="PTHR42812">
    <property type="entry name" value="BETA-XYLOSIDASE"/>
    <property type="match status" value="1"/>
</dbReference>
<dbReference type="CDD" id="cd18617">
    <property type="entry name" value="GH43_XynB-like"/>
    <property type="match status" value="1"/>
</dbReference>
<feature type="domain" description="Beta-xylosidase C-terminal Concanavalin A-like" evidence="8">
    <location>
        <begin position="375"/>
        <end position="553"/>
    </location>
</feature>
<evidence type="ECO:0000256" key="1">
    <source>
        <dbReference type="ARBA" id="ARBA00009865"/>
    </source>
</evidence>
<dbReference type="PANTHER" id="PTHR42812:SF12">
    <property type="entry name" value="BETA-XYLOSIDASE-RELATED"/>
    <property type="match status" value="1"/>
</dbReference>
<dbReference type="RefSeq" id="WP_236986133.1">
    <property type="nucleotide sequence ID" value="NZ_AP023086.1"/>
</dbReference>
<evidence type="ECO:0000256" key="3">
    <source>
        <dbReference type="ARBA" id="ARBA00023295"/>
    </source>
</evidence>
<dbReference type="GO" id="GO:0046556">
    <property type="term" value="F:alpha-L-arabinofuranosidase activity"/>
    <property type="evidence" value="ECO:0007669"/>
    <property type="project" value="UniProtKB-EC"/>
</dbReference>
<dbReference type="Proteomes" id="UP001320119">
    <property type="component" value="Chromosome"/>
</dbReference>
<dbReference type="InterPro" id="IPR013320">
    <property type="entry name" value="ConA-like_dom_sf"/>
</dbReference>
<evidence type="ECO:0000256" key="2">
    <source>
        <dbReference type="ARBA" id="ARBA00022801"/>
    </source>
</evidence>
<dbReference type="EMBL" id="AP023086">
    <property type="protein sequence ID" value="BCD96644.1"/>
    <property type="molecule type" value="Genomic_DNA"/>
</dbReference>
<dbReference type="InterPro" id="IPR023296">
    <property type="entry name" value="Glyco_hydro_beta-prop_sf"/>
</dbReference>
<dbReference type="EC" id="3.2.1.55" evidence="9"/>
<dbReference type="InterPro" id="IPR006710">
    <property type="entry name" value="Glyco_hydro_43"/>
</dbReference>
<feature type="chain" id="PRO_5042859357" evidence="7">
    <location>
        <begin position="22"/>
        <end position="557"/>
    </location>
</feature>
<evidence type="ECO:0000256" key="7">
    <source>
        <dbReference type="SAM" id="SignalP"/>
    </source>
</evidence>
<feature type="active site" description="Proton donor" evidence="4">
    <location>
        <position position="234"/>
    </location>
</feature>
<dbReference type="Pfam" id="PF04616">
    <property type="entry name" value="Glyco_hydro_43"/>
    <property type="match status" value="1"/>
</dbReference>
<feature type="signal peptide" evidence="7">
    <location>
        <begin position="1"/>
        <end position="21"/>
    </location>
</feature>
<dbReference type="Gene3D" id="2.60.120.200">
    <property type="match status" value="1"/>
</dbReference>
<reference evidence="9 10" key="1">
    <citation type="journal article" date="2022" name="IScience">
        <title>An ultrasensitive nanofiber-based assay for enzymatic hydrolysis and deep-sea microbial degradation of cellulose.</title>
        <authorList>
            <person name="Tsudome M."/>
            <person name="Tachioka M."/>
            <person name="Miyazaki M."/>
            <person name="Uchimura K."/>
            <person name="Tsuda M."/>
            <person name="Takaki Y."/>
            <person name="Deguchi S."/>
        </authorList>
    </citation>
    <scope>NUCLEOTIDE SEQUENCE [LARGE SCALE GENOMIC DNA]</scope>
    <source>
        <strain evidence="9 10">GE09</strain>
    </source>
</reference>
<name>A0AAN1WFG8_9GAMM</name>
<feature type="active site" description="Proton acceptor" evidence="4">
    <location>
        <position position="60"/>
    </location>
</feature>
<dbReference type="InterPro" id="IPR051795">
    <property type="entry name" value="Glycosyl_Hydrlase_43"/>
</dbReference>
<evidence type="ECO:0000256" key="4">
    <source>
        <dbReference type="PIRSR" id="PIRSR606710-1"/>
    </source>
</evidence>
<evidence type="ECO:0000256" key="6">
    <source>
        <dbReference type="RuleBase" id="RU361187"/>
    </source>
</evidence>
<dbReference type="GO" id="GO:0005975">
    <property type="term" value="P:carbohydrate metabolic process"/>
    <property type="evidence" value="ECO:0007669"/>
    <property type="project" value="InterPro"/>
</dbReference>
<keyword evidence="2 6" id="KW-0378">Hydrolase</keyword>
<dbReference type="KEGG" id="marq:MARGE09_P0844"/>
<organism evidence="9 10">
    <name type="scientific">Marinagarivorans cellulosilyticus</name>
    <dbReference type="NCBI Taxonomy" id="2721545"/>
    <lineage>
        <taxon>Bacteria</taxon>
        <taxon>Pseudomonadati</taxon>
        <taxon>Pseudomonadota</taxon>
        <taxon>Gammaproteobacteria</taxon>
        <taxon>Cellvibrionales</taxon>
        <taxon>Cellvibrionaceae</taxon>
        <taxon>Marinagarivorans</taxon>
    </lineage>
</organism>
<dbReference type="SUPFAM" id="SSF49899">
    <property type="entry name" value="Concanavalin A-like lectins/glucanases"/>
    <property type="match status" value="1"/>
</dbReference>
<dbReference type="InterPro" id="IPR041542">
    <property type="entry name" value="GH43_C2"/>
</dbReference>
<evidence type="ECO:0000256" key="5">
    <source>
        <dbReference type="PIRSR" id="PIRSR606710-2"/>
    </source>
</evidence>
<dbReference type="GO" id="GO:0009044">
    <property type="term" value="F:xylan 1,4-beta-xylosidase activity"/>
    <property type="evidence" value="ECO:0007669"/>
    <property type="project" value="UniProtKB-EC"/>
</dbReference>
<dbReference type="Gene3D" id="2.115.10.20">
    <property type="entry name" value="Glycosyl hydrolase domain, family 43"/>
    <property type="match status" value="1"/>
</dbReference>
<gene>
    <name evidence="9" type="ORF">MARGE09_P0844</name>
</gene>
<dbReference type="AlphaFoldDB" id="A0AAN1WFG8"/>
<dbReference type="Pfam" id="PF17851">
    <property type="entry name" value="GH43_C2"/>
    <property type="match status" value="1"/>
</dbReference>
<sequence length="557" mass="63071">MKNIISRLTLILAVLCPHISAASNSWVNFDSFSYSGWDNGLTQAKGNGYFNPIQPGFYPDPSVVRVDNTYYMTHSTFAYFPGLPVFKSHNLVDWEQIGHALWSTEQLAFDKQQDISHGIFAPTLRYHQGMFYIITTDVYGIGNFIISAKDPAGPWSKPIVLPEVGGIDPDLFFDDDGKVYVTHNDAPEGKPRYSGHRAIWLWELDWKKKAVIPSSRRLLVDGGANIDEKPVWIEGPHILKKDGWYYLICAEGGTSVQHSQVVFRTRDLNKPFIPYSNNPILTQRDLDPKRTNPITSVGHADFVQTPNGDWWTVFLGIRPYKDNYHNTGRETFLLPLTWKDGWPHILDNKAPVPLFVETEALGKLNKTASKDHWQDAFENTTLDYKWITARTSAKPFYRLNTKNKRLRLRASQTPLSSKDHSSMLVARQQHLNFAITAELQLPQAMNIQAGIIDYQNDAFHYFFYIDKTEKGYALVLETVSNGKITHSSSTAITTKHNTIKLGLEQQKDKLTFYYINDAAKRIDVAKNVDAKLVSTQVAGGFTGAMLGVHARAKETPK</sequence>
<feature type="site" description="Important for catalytic activity, responsible for pKa modulation of the active site Glu and correct orientation of both the proton donor and substrate" evidence="5">
    <location>
        <position position="168"/>
    </location>
</feature>
<keyword evidence="7" id="KW-0732">Signal</keyword>
<dbReference type="SUPFAM" id="SSF75005">
    <property type="entry name" value="Arabinanase/levansucrase/invertase"/>
    <property type="match status" value="1"/>
</dbReference>
<protein>
    <submittedName>
        <fullName evidence="9">Xylan 1,4-beta-xylosidase / alpha-L-arabinofuranosidase</fullName>
        <ecNumber evidence="9">3.2.1.37</ecNumber>
        <ecNumber evidence="9">3.2.1.55</ecNumber>
    </submittedName>
</protein>
<comment type="similarity">
    <text evidence="1 6">Belongs to the glycosyl hydrolase 43 family.</text>
</comment>
<keyword evidence="3 6" id="KW-0326">Glycosidase</keyword>
<accession>A0AAN1WFG8</accession>